<gene>
    <name evidence="1" type="ORF">JY651_39175</name>
</gene>
<keyword evidence="2" id="KW-1185">Reference proteome</keyword>
<sequence length="100" mass="11275">MASTVDTEKPLVPNAARKRISAILKGGRVGYSRHAREEMEKDDLTEVDVTNVLRGGRIIEPAELGPVDWTYRVHTSLQCVVVAFRSETELVIVTAWRKKR</sequence>
<dbReference type="Proteomes" id="UP000662747">
    <property type="component" value="Chromosome"/>
</dbReference>
<reference evidence="1 2" key="1">
    <citation type="submission" date="2021-02" db="EMBL/GenBank/DDBJ databases">
        <title>De Novo genome assembly of isolated myxobacteria.</title>
        <authorList>
            <person name="Stevens D.C."/>
        </authorList>
    </citation>
    <scope>NUCLEOTIDE SEQUENCE [LARGE SCALE GENOMIC DNA]</scope>
    <source>
        <strain evidence="2">SCPEA02</strain>
    </source>
</reference>
<dbReference type="EMBL" id="CP071090">
    <property type="protein sequence ID" value="QSQ21166.1"/>
    <property type="molecule type" value="Genomic_DNA"/>
</dbReference>
<evidence type="ECO:0000313" key="2">
    <source>
        <dbReference type="Proteomes" id="UP000662747"/>
    </source>
</evidence>
<organism evidence="1 2">
    <name type="scientific">Pyxidicoccus parkwayensis</name>
    <dbReference type="NCBI Taxonomy" id="2813578"/>
    <lineage>
        <taxon>Bacteria</taxon>
        <taxon>Pseudomonadati</taxon>
        <taxon>Myxococcota</taxon>
        <taxon>Myxococcia</taxon>
        <taxon>Myxococcales</taxon>
        <taxon>Cystobacterineae</taxon>
        <taxon>Myxococcaceae</taxon>
        <taxon>Pyxidicoccus</taxon>
    </lineage>
</organism>
<protein>
    <submittedName>
        <fullName evidence="1">DUF4258 domain-containing protein</fullName>
    </submittedName>
</protein>
<accession>A0ABX7NUV6</accession>
<proteinExistence type="predicted"/>
<name>A0ABX7NUV6_9BACT</name>
<dbReference type="RefSeq" id="WP_206722745.1">
    <property type="nucleotide sequence ID" value="NZ_CP071090.1"/>
</dbReference>
<dbReference type="InterPro" id="IPR025354">
    <property type="entry name" value="DUF4258"/>
</dbReference>
<evidence type="ECO:0000313" key="1">
    <source>
        <dbReference type="EMBL" id="QSQ21166.1"/>
    </source>
</evidence>
<dbReference type="Pfam" id="PF14076">
    <property type="entry name" value="DUF4258"/>
    <property type="match status" value="1"/>
</dbReference>